<gene>
    <name evidence="4" type="ORF">E1284_29605</name>
</gene>
<dbReference type="GO" id="GO:0016831">
    <property type="term" value="F:carboxy-lyase activity"/>
    <property type="evidence" value="ECO:0007669"/>
    <property type="project" value="UniProtKB-KW"/>
</dbReference>
<dbReference type="OrthoDB" id="9785953at2"/>
<keyword evidence="1" id="KW-0210">Decarboxylase</keyword>
<dbReference type="RefSeq" id="WP_131943452.1">
    <property type="nucleotide sequence ID" value="NZ_BAAAMX010000012.1"/>
</dbReference>
<dbReference type="Pfam" id="PF02775">
    <property type="entry name" value="TPP_enzyme_C"/>
    <property type="match status" value="1"/>
</dbReference>
<dbReference type="PANTHER" id="PTHR42818">
    <property type="entry name" value="SULFOPYRUVATE DECARBOXYLASE SUBUNIT ALPHA"/>
    <property type="match status" value="1"/>
</dbReference>
<dbReference type="SUPFAM" id="SSF52518">
    <property type="entry name" value="Thiamin diphosphate-binding fold (THDP-binding)"/>
    <property type="match status" value="1"/>
</dbReference>
<keyword evidence="5" id="KW-1185">Reference proteome</keyword>
<dbReference type="GO" id="GO:0030976">
    <property type="term" value="F:thiamine pyrophosphate binding"/>
    <property type="evidence" value="ECO:0007669"/>
    <property type="project" value="InterPro"/>
</dbReference>
<evidence type="ECO:0000256" key="1">
    <source>
        <dbReference type="ARBA" id="ARBA00022793"/>
    </source>
</evidence>
<dbReference type="InterPro" id="IPR029061">
    <property type="entry name" value="THDP-binding"/>
</dbReference>
<comment type="caution">
    <text evidence="4">The sequence shown here is derived from an EMBL/GenBank/DDBJ whole genome shotgun (WGS) entry which is preliminary data.</text>
</comment>
<dbReference type="AlphaFoldDB" id="A0A4R4NL16"/>
<name>A0A4R4NL16_9ACTN</name>
<feature type="domain" description="Thiamine pyrophosphate enzyme TPP-binding" evidence="3">
    <location>
        <begin position="43"/>
        <end position="108"/>
    </location>
</feature>
<dbReference type="PANTHER" id="PTHR42818:SF1">
    <property type="entry name" value="SULFOPYRUVATE DECARBOXYLASE"/>
    <property type="match status" value="1"/>
</dbReference>
<reference evidence="4 5" key="1">
    <citation type="submission" date="2019-03" db="EMBL/GenBank/DDBJ databases">
        <title>Draft genome sequences of novel Actinobacteria.</title>
        <authorList>
            <person name="Sahin N."/>
            <person name="Ay H."/>
            <person name="Saygin H."/>
        </authorList>
    </citation>
    <scope>NUCLEOTIDE SEQUENCE [LARGE SCALE GENOMIC DNA]</scope>
    <source>
        <strain evidence="4 5">DSM 45347</strain>
    </source>
</reference>
<dbReference type="Gene3D" id="3.40.50.970">
    <property type="match status" value="1"/>
</dbReference>
<keyword evidence="2" id="KW-0456">Lyase</keyword>
<evidence type="ECO:0000256" key="2">
    <source>
        <dbReference type="ARBA" id="ARBA00023239"/>
    </source>
</evidence>
<accession>A0A4R4NL16</accession>
<dbReference type="EMBL" id="SMJW01000197">
    <property type="protein sequence ID" value="TDC09394.1"/>
    <property type="molecule type" value="Genomic_DNA"/>
</dbReference>
<dbReference type="InterPro" id="IPR051818">
    <property type="entry name" value="TPP_dependent_decarboxylase"/>
</dbReference>
<evidence type="ECO:0000313" key="4">
    <source>
        <dbReference type="EMBL" id="TDC09394.1"/>
    </source>
</evidence>
<dbReference type="InterPro" id="IPR011766">
    <property type="entry name" value="TPP_enzyme_TPP-bd"/>
</dbReference>
<evidence type="ECO:0000259" key="3">
    <source>
        <dbReference type="Pfam" id="PF02775"/>
    </source>
</evidence>
<proteinExistence type="predicted"/>
<evidence type="ECO:0000313" key="5">
    <source>
        <dbReference type="Proteomes" id="UP000295431"/>
    </source>
</evidence>
<dbReference type="GO" id="GO:0000287">
    <property type="term" value="F:magnesium ion binding"/>
    <property type="evidence" value="ECO:0007669"/>
    <property type="project" value="UniProtKB-ARBA"/>
</dbReference>
<organism evidence="4 5">
    <name type="scientific">Actinomadura bangladeshensis</name>
    <dbReference type="NCBI Taxonomy" id="453573"/>
    <lineage>
        <taxon>Bacteria</taxon>
        <taxon>Bacillati</taxon>
        <taxon>Actinomycetota</taxon>
        <taxon>Actinomycetes</taxon>
        <taxon>Streptosporangiales</taxon>
        <taxon>Thermomonosporaceae</taxon>
        <taxon>Actinomadura</taxon>
    </lineage>
</organism>
<protein>
    <recommendedName>
        <fullName evidence="3">Thiamine pyrophosphate enzyme TPP-binding domain-containing protein</fullName>
    </recommendedName>
</protein>
<dbReference type="Proteomes" id="UP000295431">
    <property type="component" value="Unassembled WGS sequence"/>
</dbReference>
<sequence length="198" mass="20968">MDSPEFIGAVLAQASDRSVVVAAPGRTGETLFQLRPAGTLFVDSMGDVCALALGIAMAARDIDVYAFETDGGILMNLSVLPTLGCRLPELGNLQVAIVDNRIYESSGGMPSRDCPLEWETLFSAFHLRAEVCCDLEATTSAITGRAGTQRPVLIGLVTNDDPVPAPGKTVDGVESSYLVEAELARLRGTGRRRPAEKS</sequence>